<dbReference type="AlphaFoldDB" id="A0A482Y760"/>
<feature type="compositionally biased region" description="Polar residues" evidence="1">
    <location>
        <begin position="105"/>
        <end position="118"/>
    </location>
</feature>
<reference evidence="2 3" key="1">
    <citation type="submission" date="2019-02" db="EMBL/GenBank/DDBJ databases">
        <title>Genomic Encyclopedia of Archaeal and Bacterial Type Strains, Phase II (KMG-II): from individual species to whole genera.</title>
        <authorList>
            <person name="Goeker M."/>
        </authorList>
    </citation>
    <scope>NUCLEOTIDE SEQUENCE [LARGE SCALE GENOMIC DNA]</scope>
    <source>
        <strain evidence="2 3">DSM 18328</strain>
    </source>
</reference>
<evidence type="ECO:0000313" key="3">
    <source>
        <dbReference type="Proteomes" id="UP000291097"/>
    </source>
</evidence>
<comment type="caution">
    <text evidence="2">The sequence shown here is derived from an EMBL/GenBank/DDBJ whole genome shotgun (WGS) entry which is preliminary data.</text>
</comment>
<dbReference type="Proteomes" id="UP000291097">
    <property type="component" value="Unassembled WGS sequence"/>
</dbReference>
<evidence type="ECO:0000313" key="2">
    <source>
        <dbReference type="EMBL" id="RZV06036.1"/>
    </source>
</evidence>
<feature type="region of interest" description="Disordered" evidence="1">
    <location>
        <begin position="105"/>
        <end position="134"/>
    </location>
</feature>
<evidence type="ECO:0000256" key="1">
    <source>
        <dbReference type="SAM" id="MobiDB-lite"/>
    </source>
</evidence>
<gene>
    <name evidence="2" type="ORF">BDK88_3988</name>
</gene>
<accession>A0A482Y760</accession>
<protein>
    <submittedName>
        <fullName evidence="2">Uncharacterized protein</fullName>
    </submittedName>
</protein>
<proteinExistence type="predicted"/>
<organism evidence="2 3">
    <name type="scientific">Natrinema hispanicum</name>
    <dbReference type="NCBI Taxonomy" id="392421"/>
    <lineage>
        <taxon>Archaea</taxon>
        <taxon>Methanobacteriati</taxon>
        <taxon>Methanobacteriota</taxon>
        <taxon>Stenosarchaea group</taxon>
        <taxon>Halobacteria</taxon>
        <taxon>Halobacteriales</taxon>
        <taxon>Natrialbaceae</taxon>
        <taxon>Natrinema</taxon>
    </lineage>
</organism>
<dbReference type="EMBL" id="SHMP01000009">
    <property type="protein sequence ID" value="RZV06036.1"/>
    <property type="molecule type" value="Genomic_DNA"/>
</dbReference>
<sequence>MTAQCGDAEWVNTMTGCLTLSEFATNQATDSRPASQPSTDETVTMIADERVATYPIEDQLADLTDAIREAVQSGIDSPGSSRVSVSISLSGRSASMLALVSISSQPKGGATSQHSAQEASDELMTSRSASGASARVRSSRRVQFASGVTTSNCVSTIETGAVLGRGQTSAVVMANSWTLRILSRGCSSRSIITRRGSLIRTAIDGGTTFVVFAIASCTCSHERASRL</sequence>
<name>A0A482Y760_9EURY</name>